<feature type="domain" description="Phage shock protein PspC N-terminal" evidence="7">
    <location>
        <begin position="3"/>
        <end position="60"/>
    </location>
</feature>
<dbReference type="EMBL" id="BMFR01000002">
    <property type="protein sequence ID" value="GGG67190.1"/>
    <property type="molecule type" value="Genomic_DNA"/>
</dbReference>
<evidence type="ECO:0000256" key="1">
    <source>
        <dbReference type="ARBA" id="ARBA00004162"/>
    </source>
</evidence>
<gene>
    <name evidence="8" type="primary">pspC</name>
    <name evidence="8" type="ORF">GCM10011398_08640</name>
</gene>
<accession>A0A917LZ23</accession>
<keyword evidence="3 6" id="KW-0812">Transmembrane</keyword>
<keyword evidence="2" id="KW-1003">Cell membrane</keyword>
<dbReference type="InterPro" id="IPR007168">
    <property type="entry name" value="Phageshock_PspC_N"/>
</dbReference>
<keyword evidence="9" id="KW-1185">Reference proteome</keyword>
<evidence type="ECO:0000256" key="3">
    <source>
        <dbReference type="ARBA" id="ARBA00022692"/>
    </source>
</evidence>
<evidence type="ECO:0000313" key="9">
    <source>
        <dbReference type="Proteomes" id="UP000622860"/>
    </source>
</evidence>
<proteinExistence type="predicted"/>
<feature type="transmembrane region" description="Helical" evidence="6">
    <location>
        <begin position="34"/>
        <end position="58"/>
    </location>
</feature>
<dbReference type="PANTHER" id="PTHR33885:SF3">
    <property type="entry name" value="PHAGE SHOCK PROTEIN C"/>
    <property type="match status" value="1"/>
</dbReference>
<evidence type="ECO:0000256" key="5">
    <source>
        <dbReference type="ARBA" id="ARBA00023136"/>
    </source>
</evidence>
<dbReference type="PANTHER" id="PTHR33885">
    <property type="entry name" value="PHAGE SHOCK PROTEIN C"/>
    <property type="match status" value="1"/>
</dbReference>
<comment type="subcellular location">
    <subcellularLocation>
        <location evidence="1">Cell membrane</location>
        <topology evidence="1">Single-pass membrane protein</topology>
    </subcellularLocation>
</comment>
<dbReference type="RefSeq" id="WP_188454114.1">
    <property type="nucleotide sequence ID" value="NZ_BMFR01000002.1"/>
</dbReference>
<evidence type="ECO:0000256" key="6">
    <source>
        <dbReference type="SAM" id="Phobius"/>
    </source>
</evidence>
<keyword evidence="5 6" id="KW-0472">Membrane</keyword>
<dbReference type="AlphaFoldDB" id="A0A917LZ23"/>
<keyword evidence="4 6" id="KW-1133">Transmembrane helix</keyword>
<sequence>MTKRLTRSITDRKIAGILGGIGEYFNIDSTLIRLIFVILLIPSLFTLTLIYFVAYFIIPKDREDW</sequence>
<organism evidence="8 9">
    <name type="scientific">Virgibacillus oceani</name>
    <dbReference type="NCBI Taxonomy" id="1479511"/>
    <lineage>
        <taxon>Bacteria</taxon>
        <taxon>Bacillati</taxon>
        <taxon>Bacillota</taxon>
        <taxon>Bacilli</taxon>
        <taxon>Bacillales</taxon>
        <taxon>Bacillaceae</taxon>
        <taxon>Virgibacillus</taxon>
    </lineage>
</organism>
<evidence type="ECO:0000313" key="8">
    <source>
        <dbReference type="EMBL" id="GGG67190.1"/>
    </source>
</evidence>
<reference evidence="8" key="1">
    <citation type="journal article" date="2014" name="Int. J. Syst. Evol. Microbiol.">
        <title>Complete genome sequence of Corynebacterium casei LMG S-19264T (=DSM 44701T), isolated from a smear-ripened cheese.</title>
        <authorList>
            <consortium name="US DOE Joint Genome Institute (JGI-PGF)"/>
            <person name="Walter F."/>
            <person name="Albersmeier A."/>
            <person name="Kalinowski J."/>
            <person name="Ruckert C."/>
        </authorList>
    </citation>
    <scope>NUCLEOTIDE SEQUENCE</scope>
    <source>
        <strain evidence="8">CGMCC 1.12754</strain>
    </source>
</reference>
<dbReference type="InterPro" id="IPR052027">
    <property type="entry name" value="PspC"/>
</dbReference>
<dbReference type="Pfam" id="PF04024">
    <property type="entry name" value="PspC"/>
    <property type="match status" value="1"/>
</dbReference>
<protein>
    <recommendedName>
        <fullName evidence="7">Phage shock protein PspC N-terminal domain-containing protein</fullName>
    </recommendedName>
</protein>
<dbReference type="GO" id="GO:0005886">
    <property type="term" value="C:plasma membrane"/>
    <property type="evidence" value="ECO:0007669"/>
    <property type="project" value="UniProtKB-SubCell"/>
</dbReference>
<evidence type="ECO:0000256" key="2">
    <source>
        <dbReference type="ARBA" id="ARBA00022475"/>
    </source>
</evidence>
<evidence type="ECO:0000259" key="7">
    <source>
        <dbReference type="Pfam" id="PF04024"/>
    </source>
</evidence>
<name>A0A917LZ23_9BACI</name>
<comment type="caution">
    <text evidence="8">The sequence shown here is derived from an EMBL/GenBank/DDBJ whole genome shotgun (WGS) entry which is preliminary data.</text>
</comment>
<dbReference type="Proteomes" id="UP000622860">
    <property type="component" value="Unassembled WGS sequence"/>
</dbReference>
<evidence type="ECO:0000256" key="4">
    <source>
        <dbReference type="ARBA" id="ARBA00022989"/>
    </source>
</evidence>
<reference evidence="8" key="2">
    <citation type="submission" date="2020-09" db="EMBL/GenBank/DDBJ databases">
        <authorList>
            <person name="Sun Q."/>
            <person name="Zhou Y."/>
        </authorList>
    </citation>
    <scope>NUCLEOTIDE SEQUENCE</scope>
    <source>
        <strain evidence="8">CGMCC 1.12754</strain>
    </source>
</reference>